<dbReference type="Gene3D" id="3.40.50.1820">
    <property type="entry name" value="alpha/beta hydrolase"/>
    <property type="match status" value="1"/>
</dbReference>
<dbReference type="Pfam" id="PF16528">
    <property type="entry name" value="Exo84_C"/>
    <property type="match status" value="1"/>
</dbReference>
<dbReference type="InterPro" id="IPR042561">
    <property type="entry name" value="Exo84_C_1"/>
</dbReference>
<feature type="region of interest" description="Disordered" evidence="9">
    <location>
        <begin position="898"/>
        <end position="917"/>
    </location>
</feature>
<proteinExistence type="inferred from homology"/>
<evidence type="ECO:0000256" key="5">
    <source>
        <dbReference type="ARBA" id="ARBA00023015"/>
    </source>
</evidence>
<dbReference type="InterPro" id="IPR016159">
    <property type="entry name" value="Cullin_repeat-like_dom_sf"/>
</dbReference>
<comment type="caution">
    <text evidence="12">The sequence shown here is derived from an EMBL/GenBank/DDBJ whole genome shotgun (WGS) entry which is preliminary data.</text>
</comment>
<dbReference type="InterPro" id="IPR015351">
    <property type="entry name" value="RBP-J/Cbf11/Cbf12_DNA-bd"/>
</dbReference>
<evidence type="ECO:0000313" key="13">
    <source>
        <dbReference type="Proteomes" id="UP000716291"/>
    </source>
</evidence>
<dbReference type="Pfam" id="PF09271">
    <property type="entry name" value="LAG1-DNAbind"/>
    <property type="match status" value="2"/>
</dbReference>
<dbReference type="InterPro" id="IPR036358">
    <property type="entry name" value="BTD_sf"/>
</dbReference>
<evidence type="ECO:0000256" key="9">
    <source>
        <dbReference type="SAM" id="MobiDB-lite"/>
    </source>
</evidence>
<dbReference type="Pfam" id="PF25345">
    <property type="entry name" value="PH_EXO84"/>
    <property type="match status" value="1"/>
</dbReference>
<evidence type="ECO:0000256" key="8">
    <source>
        <dbReference type="ARBA" id="ARBA00023242"/>
    </source>
</evidence>
<dbReference type="GO" id="GO:0000978">
    <property type="term" value="F:RNA polymerase II cis-regulatory region sequence-specific DNA binding"/>
    <property type="evidence" value="ECO:0007669"/>
    <property type="project" value="InterPro"/>
</dbReference>
<sequence length="1939" mass="222730">MNEEEPVESHIRSEQIFGSSRKIQFIGLSKPPLPPQQQQKDQMSIESLLTFSHPRQSQTASTNDITIDNLLTCDMKRKWAEPSLSIRKKLKKKSKVVCYYGAVAQKSYGSEKRFLCPPPIVQLKGANKEMELSMSILCEDNDILEQHTALDEHHSGSFRYLHVTGTAKAKQFKLQLNLLQNDSSFASFLSKPISIISKPSKKTAKTSRNTSTCILANSSVSLFNRINSQTVRTKYMTCDQNRLCAKNTTWSPFDVIVLCQPKQVVITKQSKSSPRYNTSRLQLPKTPVSYLTYGTEIILRESRTGLSSPPLILCKVDRGRLVESAYGPVSQMQKIALRLASSDPQHPVYLSAAGSMSSEQDTHQTWLDYSPSRKLEQEEIDDYLCWTIVGIHTLEGEFDERHPATPSSPPPEQPRLVNPYPYLSHLQYKPETNTLEAIGQHLIQAAPVPRLLEPWLGTHGPLPTRIASPPHAHAPHEIHWSIDLSFVKQQTEELPLLLVRQDGLVYHTGKSLMWDQEGQGWLYKSMSMGSFDSSKDVTSYQYRKNRAEKMISKYLKQLELLELQLAKEPTTSRNETRQAIKQCEDMLTMYYHQLDDVKSVRSRSSSQPSSMPESDLAALIPCLQWRQGEDDEMLVDASKEIFPSPSAALQRFATFLTPHTDWRRLIETRMNRMERDWYRQQAITTWPDFCEQFLTRFGTKHMASVPLEDLLECVEIRMDPNRETLQSYLTRFHQSRHLAGLPDHALSASLLLYSLPVLLRNKVRGRLAAQPQTLTHCAQVETIARQAIASVDLTQDRPGPAYVCQRLPPAVKPSVGNLHTRVQGQKVHKPSPSIYTSIHPPCISHKCQTPLHNRTNCKKDQDVQQQLPAVPVETYLPCVSHHSQASSHNRSNCKMDHQLEAKPERASSSPQQKKKIGTLRKKGLVVDHFVHRKDKIKHNQPPANKPVQEQQQQKPTLNTMPITVDLHRFADDNLQPEEYVRRSLSETNEEGIRGFYRSLVDAKHVVGGDLQRNVYRNYTEFVFISKEISNLDADVLSIKEHLNELKSIWESFLTFTQDDTADSNPSILAVDRKRSDLLGTDMMAIYRAQIMSLWENVEGAQRFIPQAQHKQIIRECVDFYEMNPKTMQARQAVHLFLMNDCLLVARRRSNGQLVAEYCWSVEDLTIMDMKDTEDLNNALRIVVYPQTFIYRSERIEDKLGLLNAYKRVMEDHDDKPLDTPVSYKSSSASTGQQLHPEKEKYLVELPDQLEVLIALREFEKSVVYLEKARHIVMTSPSSFPIIREAREHVMHYTETLCSIISRDLSNTLLTKIQFQRYVNWLLRLDRSEKAREVFLATRSLIIKKRIRQLVFEGDISTYIGELALVVFTLIRNTSEWYRDSFKQNEMASGFVTWVKEQTEIYADIYKRQVFGQSLSCQIIADCFKSTLDQCSILRKVGLDLKFLLEDLFLENIKETVTSYKDRNMDKVERFAKNDNFMIVSGQGLGTDVKVTSSIVSFYNLLIKYTNDICLLSKIQMYSTVIESICSLTEHYLRTMVNESRKDEDNRTIASMNVSFILDNVVPRVSSQLNHHFNRPIPELDTLRAKLRELTYSHVKRGYGINDPRFAWAFWHEHLEIVQQNRAWSTEIEWMLTTAENHFQVKFPSGYNSALRCIRLNFDPVQATHRPLAVYVGIYLATLVFNSLFLQWMWGLSYTDVDEQHPVAYWSGNTSRPEVPLVFIHGVGVGLLGYVDFIHQLLTQSGRRPVFLVELPYVSMHLVDHVPSAAETVKEIEGMLNRFGYTKAVFVSHSLGTGVASWVSRFAPHLIAGSVMVDPICFLLHYHHVAFNFIHRLPKVLIEYTLCYGVSRELYISHFISRHLQWFETIHFGDGLNNATVFLSENDRIIGTHLVYNYLKEHGIDVHIMPSMEHAQFLIDAKWKAIILEHIDKTSRKADLKNKT</sequence>
<keyword evidence="13" id="KW-1185">Reference proteome</keyword>
<dbReference type="SUPFAM" id="SSF74788">
    <property type="entry name" value="Cullin repeat-like"/>
    <property type="match status" value="1"/>
</dbReference>
<dbReference type="InterPro" id="IPR032403">
    <property type="entry name" value="Exo84_C"/>
</dbReference>
<dbReference type="GO" id="GO:0006357">
    <property type="term" value="P:regulation of transcription by RNA polymerase II"/>
    <property type="evidence" value="ECO:0007669"/>
    <property type="project" value="InterPro"/>
</dbReference>
<keyword evidence="5" id="KW-0805">Transcription regulation</keyword>
<dbReference type="Proteomes" id="UP000716291">
    <property type="component" value="Unassembled WGS sequence"/>
</dbReference>
<keyword evidence="6" id="KW-0238">DNA-binding</keyword>
<dbReference type="Gene3D" id="2.80.10.50">
    <property type="match status" value="1"/>
</dbReference>
<dbReference type="SMART" id="SM01267">
    <property type="entry name" value="LAG1_DNAbind"/>
    <property type="match status" value="1"/>
</dbReference>
<dbReference type="InterPro" id="IPR029058">
    <property type="entry name" value="AB_hydrolase_fold"/>
</dbReference>
<evidence type="ECO:0000256" key="3">
    <source>
        <dbReference type="ARBA" id="ARBA00009704"/>
    </source>
</evidence>
<dbReference type="InterPro" id="IPR015350">
    <property type="entry name" value="Beta-trefoil_DNA-bd_dom"/>
</dbReference>
<accession>A0A9P6XL80</accession>
<evidence type="ECO:0000256" key="6">
    <source>
        <dbReference type="ARBA" id="ARBA00023125"/>
    </source>
</evidence>
<dbReference type="SUPFAM" id="SSF110217">
    <property type="entry name" value="DNA-binding protein LAG-1 (CSL)"/>
    <property type="match status" value="1"/>
</dbReference>
<dbReference type="EMBL" id="JAANQT010000003">
    <property type="protein sequence ID" value="KAG1316187.1"/>
    <property type="molecule type" value="Genomic_DNA"/>
</dbReference>
<dbReference type="Pfam" id="PF09270">
    <property type="entry name" value="BTD"/>
    <property type="match status" value="1"/>
</dbReference>
<dbReference type="SUPFAM" id="SSF50729">
    <property type="entry name" value="PH domain-like"/>
    <property type="match status" value="1"/>
</dbReference>
<feature type="region of interest" description="Disordered" evidence="9">
    <location>
        <begin position="934"/>
        <end position="954"/>
    </location>
</feature>
<dbReference type="GO" id="GO:0003700">
    <property type="term" value="F:DNA-binding transcription factor activity"/>
    <property type="evidence" value="ECO:0007669"/>
    <property type="project" value="InterPro"/>
</dbReference>
<feature type="domain" description="RBP-J/Cbf11/Cbf12 DNA binding" evidence="10">
    <location>
        <begin position="95"/>
        <end position="211"/>
    </location>
</feature>
<dbReference type="Gene3D" id="1.20.58.1220">
    <property type="entry name" value="Exo84p, C-terminal helical domain"/>
    <property type="match status" value="1"/>
</dbReference>
<dbReference type="Gene3D" id="1.20.58.1210">
    <property type="entry name" value="Exo84p, N-terminal helical domain"/>
    <property type="match status" value="1"/>
</dbReference>
<evidence type="ECO:0000256" key="4">
    <source>
        <dbReference type="ARBA" id="ARBA00021269"/>
    </source>
</evidence>
<keyword evidence="7" id="KW-0804">Transcription</keyword>
<dbReference type="Gene3D" id="2.30.29.30">
    <property type="entry name" value="Pleckstrin-homology domain (PH domain)/Phosphotyrosine-binding domain (PTB)"/>
    <property type="match status" value="1"/>
</dbReference>
<protein>
    <recommendedName>
        <fullName evidence="4">Exocyst complex component EXO84</fullName>
    </recommendedName>
</protein>
<dbReference type="Pfam" id="PF08700">
    <property type="entry name" value="VPS51_Exo84_N"/>
    <property type="match status" value="1"/>
</dbReference>
<dbReference type="Gene3D" id="2.60.40.1450">
    <property type="entry name" value="LAG1, DNA binding domain"/>
    <property type="match status" value="1"/>
</dbReference>
<evidence type="ECO:0000259" key="10">
    <source>
        <dbReference type="SMART" id="SM01267"/>
    </source>
</evidence>
<dbReference type="SUPFAM" id="SSF49417">
    <property type="entry name" value="p53-like transcription factors"/>
    <property type="match status" value="1"/>
</dbReference>
<comment type="similarity">
    <text evidence="3">Belongs to the Su(H) family.</text>
</comment>
<evidence type="ECO:0000313" key="12">
    <source>
        <dbReference type="EMBL" id="KAG1316187.1"/>
    </source>
</evidence>
<name>A0A9P6XL80_RHIOR</name>
<dbReference type="GO" id="GO:0030133">
    <property type="term" value="C:transport vesicle"/>
    <property type="evidence" value="ECO:0007669"/>
    <property type="project" value="UniProtKB-SubCell"/>
</dbReference>
<comment type="subcellular location">
    <subcellularLocation>
        <location evidence="2">Cytoplasmic vesicle</location>
        <location evidence="2">Secretory vesicle</location>
    </subcellularLocation>
    <subcellularLocation>
        <location evidence="1">Nucleus</location>
    </subcellularLocation>
</comment>
<gene>
    <name evidence="12" type="ORF">G6F64_000037</name>
</gene>
<evidence type="ECO:0000256" key="1">
    <source>
        <dbReference type="ARBA" id="ARBA00004123"/>
    </source>
</evidence>
<feature type="domain" description="Beta-trefoil DNA-binding" evidence="11">
    <location>
        <begin position="212"/>
        <end position="386"/>
    </location>
</feature>
<keyword evidence="8" id="KW-0539">Nucleus</keyword>
<reference evidence="12" key="1">
    <citation type="journal article" date="2020" name="Microb. Genom.">
        <title>Genetic diversity of clinical and environmental Mucorales isolates obtained from an investigation of mucormycosis cases among solid organ transplant recipients.</title>
        <authorList>
            <person name="Nguyen M.H."/>
            <person name="Kaul D."/>
            <person name="Muto C."/>
            <person name="Cheng S.J."/>
            <person name="Richter R.A."/>
            <person name="Bruno V.M."/>
            <person name="Liu G."/>
            <person name="Beyhan S."/>
            <person name="Sundermann A.J."/>
            <person name="Mounaud S."/>
            <person name="Pasculle A.W."/>
            <person name="Nierman W.C."/>
            <person name="Driscoll E."/>
            <person name="Cumbie R."/>
            <person name="Clancy C.J."/>
            <person name="Dupont C.L."/>
        </authorList>
    </citation>
    <scope>NUCLEOTIDE SEQUENCE</scope>
    <source>
        <strain evidence="12">GL11</strain>
    </source>
</reference>
<evidence type="ECO:0000259" key="11">
    <source>
        <dbReference type="SMART" id="SM01268"/>
    </source>
</evidence>
<dbReference type="InterPro" id="IPR037095">
    <property type="entry name" value="RBP-J/Cbf11_DNA-bd_sf"/>
</dbReference>
<dbReference type="GO" id="GO:0005634">
    <property type="term" value="C:nucleus"/>
    <property type="evidence" value="ECO:0007669"/>
    <property type="project" value="UniProtKB-SubCell"/>
</dbReference>
<dbReference type="InterPro" id="IPR011993">
    <property type="entry name" value="PH-like_dom_sf"/>
</dbReference>
<dbReference type="InterPro" id="IPR008967">
    <property type="entry name" value="p53-like_TF_DNA-bd_sf"/>
</dbReference>
<dbReference type="SMART" id="SM01268">
    <property type="entry name" value="BTD"/>
    <property type="match status" value="1"/>
</dbReference>
<dbReference type="SUPFAM" id="SSF53474">
    <property type="entry name" value="alpha/beta-Hydrolases"/>
    <property type="match status" value="1"/>
</dbReference>
<dbReference type="PANTHER" id="PTHR37471:SF1">
    <property type="entry name" value="AB HYDROLASE-1 DOMAIN-CONTAINING PROTEIN"/>
    <property type="match status" value="1"/>
</dbReference>
<dbReference type="InterPro" id="IPR042560">
    <property type="entry name" value="Exo84_C_2"/>
</dbReference>
<dbReference type="PANTHER" id="PTHR37471">
    <property type="entry name" value="UNNAMED PRODUCT"/>
    <property type="match status" value="1"/>
</dbReference>
<organism evidence="12 13">
    <name type="scientific">Rhizopus oryzae</name>
    <name type="common">Mucormycosis agent</name>
    <name type="synonym">Rhizopus arrhizus var. delemar</name>
    <dbReference type="NCBI Taxonomy" id="64495"/>
    <lineage>
        <taxon>Eukaryota</taxon>
        <taxon>Fungi</taxon>
        <taxon>Fungi incertae sedis</taxon>
        <taxon>Mucoromycota</taxon>
        <taxon>Mucoromycotina</taxon>
        <taxon>Mucoromycetes</taxon>
        <taxon>Mucorales</taxon>
        <taxon>Mucorineae</taxon>
        <taxon>Rhizopodaceae</taxon>
        <taxon>Rhizopus</taxon>
    </lineage>
</organism>
<evidence type="ECO:0000256" key="2">
    <source>
        <dbReference type="ARBA" id="ARBA00004398"/>
    </source>
</evidence>
<evidence type="ECO:0000256" key="7">
    <source>
        <dbReference type="ARBA" id="ARBA00023163"/>
    </source>
</evidence>